<evidence type="ECO:0000256" key="1">
    <source>
        <dbReference type="SAM" id="MobiDB-lite"/>
    </source>
</evidence>
<keyword evidence="2" id="KW-1133">Transmembrane helix</keyword>
<dbReference type="Proteomes" id="UP000184196">
    <property type="component" value="Unassembled WGS sequence"/>
</dbReference>
<evidence type="ECO:0000313" key="4">
    <source>
        <dbReference type="Proteomes" id="UP000184196"/>
    </source>
</evidence>
<feature type="transmembrane region" description="Helical" evidence="2">
    <location>
        <begin position="59"/>
        <end position="79"/>
    </location>
</feature>
<reference evidence="4" key="1">
    <citation type="submission" date="2016-11" db="EMBL/GenBank/DDBJ databases">
        <authorList>
            <person name="Varghese N."/>
            <person name="Submissions S."/>
        </authorList>
    </citation>
    <scope>NUCLEOTIDE SEQUENCE [LARGE SCALE GENOMIC DNA]</scope>
    <source>
        <strain evidence="4">DSM 11792</strain>
    </source>
</reference>
<accession>A0A1M5DH32</accession>
<feature type="transmembrane region" description="Helical" evidence="2">
    <location>
        <begin position="91"/>
        <end position="109"/>
    </location>
</feature>
<keyword evidence="2" id="KW-0472">Membrane</keyword>
<protein>
    <submittedName>
        <fullName evidence="3">Uncharacterized protein</fullName>
    </submittedName>
</protein>
<feature type="transmembrane region" description="Helical" evidence="2">
    <location>
        <begin position="6"/>
        <end position="26"/>
    </location>
</feature>
<evidence type="ECO:0000256" key="2">
    <source>
        <dbReference type="SAM" id="Phobius"/>
    </source>
</evidence>
<feature type="transmembrane region" description="Helical" evidence="2">
    <location>
        <begin position="135"/>
        <end position="156"/>
    </location>
</feature>
<dbReference type="AlphaFoldDB" id="A0A1M5DH32"/>
<organism evidence="3 4">
    <name type="scientific">Desulfofundulus australicus DSM 11792</name>
    <dbReference type="NCBI Taxonomy" id="1121425"/>
    <lineage>
        <taxon>Bacteria</taxon>
        <taxon>Bacillati</taxon>
        <taxon>Bacillota</taxon>
        <taxon>Clostridia</taxon>
        <taxon>Eubacteriales</taxon>
        <taxon>Peptococcaceae</taxon>
        <taxon>Desulfofundulus</taxon>
    </lineage>
</organism>
<gene>
    <name evidence="3" type="ORF">SAMN02745218_02823</name>
</gene>
<keyword evidence="2" id="KW-0812">Transmembrane</keyword>
<feature type="region of interest" description="Disordered" evidence="1">
    <location>
        <begin position="219"/>
        <end position="248"/>
    </location>
</feature>
<proteinExistence type="predicted"/>
<keyword evidence="4" id="KW-1185">Reference proteome</keyword>
<dbReference type="EMBL" id="FQUW01000049">
    <property type="protein sequence ID" value="SHF66215.1"/>
    <property type="molecule type" value="Genomic_DNA"/>
</dbReference>
<name>A0A1M5DH32_9FIRM</name>
<feature type="compositionally biased region" description="Basic and acidic residues" evidence="1">
    <location>
        <begin position="230"/>
        <end position="248"/>
    </location>
</feature>
<sequence>MSGQILNNLVSAGLLTAAVVAAAALNKRVGENQKLLVQSIPAAFSLLAFSEIFSCSSVFILLIAATLPYGLVLAFEIGVKGERRITETKAMFFLQGILVLIGLGVFFFGNDRIVIFPGSLWGATVLIKSFGPVNFWSGLVIGALLSVDGVLLAHVIKMREVEEQEHLQKHLDEIRRRREEELFRALPTGNAISFVDAESQLNRNAERVAAVRVEQPADGRPAEVLSGSKAAEKRNGPPYEERKLWIPG</sequence>
<evidence type="ECO:0000313" key="3">
    <source>
        <dbReference type="EMBL" id="SHF66215.1"/>
    </source>
</evidence>
<dbReference type="RefSeq" id="WP_073167398.1">
    <property type="nucleotide sequence ID" value="NZ_FQUW01000049.1"/>
</dbReference>